<evidence type="ECO:0000313" key="11">
    <source>
        <dbReference type="Proteomes" id="UP000030762"/>
    </source>
</evidence>
<dbReference type="eggNOG" id="ENOG502QU6W">
    <property type="taxonomic scope" value="Eukaryota"/>
</dbReference>
<keyword evidence="4 8" id="KW-0812">Transmembrane</keyword>
<gene>
    <name evidence="10" type="ORF">SDRG_04179</name>
</gene>
<dbReference type="VEuPathDB" id="FungiDB:SDRG_04179"/>
<dbReference type="EMBL" id="JH767141">
    <property type="protein sequence ID" value="EQC38471.1"/>
    <property type="molecule type" value="Genomic_DNA"/>
</dbReference>
<keyword evidence="7 8" id="KW-0472">Membrane</keyword>
<dbReference type="InterPro" id="IPR044849">
    <property type="entry name" value="CASTOR/POLLUX/SYM8-like"/>
</dbReference>
<dbReference type="GeneID" id="19944906"/>
<dbReference type="InterPro" id="IPR010420">
    <property type="entry name" value="CASTOR/POLLUX/SYM8_dom"/>
</dbReference>
<dbReference type="GO" id="GO:0006813">
    <property type="term" value="P:potassium ion transport"/>
    <property type="evidence" value="ECO:0007669"/>
    <property type="project" value="InterPro"/>
</dbReference>
<evidence type="ECO:0000256" key="5">
    <source>
        <dbReference type="ARBA" id="ARBA00022989"/>
    </source>
</evidence>
<name>T0QV09_SAPDV</name>
<dbReference type="PANTHER" id="PTHR31563">
    <property type="entry name" value="ION CHANNEL POLLUX-RELATED"/>
    <property type="match status" value="1"/>
</dbReference>
<evidence type="ECO:0000259" key="9">
    <source>
        <dbReference type="PROSITE" id="PS51201"/>
    </source>
</evidence>
<comment type="similarity">
    <text evidence="2">Belongs to the castor/pollux (TC 1.A.1.23) family.</text>
</comment>
<evidence type="ECO:0000313" key="10">
    <source>
        <dbReference type="EMBL" id="EQC38471.1"/>
    </source>
</evidence>
<organism evidence="10 11">
    <name type="scientific">Saprolegnia diclina (strain VS20)</name>
    <dbReference type="NCBI Taxonomy" id="1156394"/>
    <lineage>
        <taxon>Eukaryota</taxon>
        <taxon>Sar</taxon>
        <taxon>Stramenopiles</taxon>
        <taxon>Oomycota</taxon>
        <taxon>Saprolegniomycetes</taxon>
        <taxon>Saprolegniales</taxon>
        <taxon>Saprolegniaceae</taxon>
        <taxon>Saprolegnia</taxon>
    </lineage>
</organism>
<dbReference type="InterPro" id="IPR003148">
    <property type="entry name" value="RCK_N"/>
</dbReference>
<evidence type="ECO:0000256" key="3">
    <source>
        <dbReference type="ARBA" id="ARBA00022448"/>
    </source>
</evidence>
<dbReference type="PROSITE" id="PS51201">
    <property type="entry name" value="RCK_N"/>
    <property type="match status" value="1"/>
</dbReference>
<dbReference type="OMA" id="VPEMDRE"/>
<dbReference type="Gene3D" id="3.40.50.720">
    <property type="entry name" value="NAD(P)-binding Rossmann-like Domain"/>
    <property type="match status" value="1"/>
</dbReference>
<reference evidence="10 11" key="1">
    <citation type="submission" date="2012-04" db="EMBL/GenBank/DDBJ databases">
        <title>The Genome Sequence of Saprolegnia declina VS20.</title>
        <authorList>
            <consortium name="The Broad Institute Genome Sequencing Platform"/>
            <person name="Russ C."/>
            <person name="Nusbaum C."/>
            <person name="Tyler B."/>
            <person name="van West P."/>
            <person name="Dieguez-Uribeondo J."/>
            <person name="de Bruijn I."/>
            <person name="Tripathy S."/>
            <person name="Jiang R."/>
            <person name="Young S.K."/>
            <person name="Zeng Q."/>
            <person name="Gargeya S."/>
            <person name="Fitzgerald M."/>
            <person name="Haas B."/>
            <person name="Abouelleil A."/>
            <person name="Alvarado L."/>
            <person name="Arachchi H.M."/>
            <person name="Berlin A."/>
            <person name="Chapman S.B."/>
            <person name="Goldberg J."/>
            <person name="Griggs A."/>
            <person name="Gujja S."/>
            <person name="Hansen M."/>
            <person name="Howarth C."/>
            <person name="Imamovic A."/>
            <person name="Larimer J."/>
            <person name="McCowen C."/>
            <person name="Montmayeur A."/>
            <person name="Murphy C."/>
            <person name="Neiman D."/>
            <person name="Pearson M."/>
            <person name="Priest M."/>
            <person name="Roberts A."/>
            <person name="Saif S."/>
            <person name="Shea T."/>
            <person name="Sisk P."/>
            <person name="Sykes S."/>
            <person name="Wortman J."/>
            <person name="Nusbaum C."/>
            <person name="Birren B."/>
        </authorList>
    </citation>
    <scope>NUCLEOTIDE SEQUENCE [LARGE SCALE GENOMIC DNA]</scope>
    <source>
        <strain evidence="10 11">VS20</strain>
    </source>
</reference>
<protein>
    <recommendedName>
        <fullName evidence="9">RCK N-terminal domain-containing protein</fullName>
    </recommendedName>
</protein>
<dbReference type="AlphaFoldDB" id="T0QV09"/>
<evidence type="ECO:0000256" key="8">
    <source>
        <dbReference type="SAM" id="Phobius"/>
    </source>
</evidence>
<keyword evidence="5 8" id="KW-1133">Transmembrane helix</keyword>
<dbReference type="Pfam" id="PF06241">
    <property type="entry name" value="Castor_Poll_mid"/>
    <property type="match status" value="1"/>
</dbReference>
<keyword evidence="6" id="KW-0406">Ion transport</keyword>
<dbReference type="RefSeq" id="XP_008608063.1">
    <property type="nucleotide sequence ID" value="XM_008609841.1"/>
</dbReference>
<evidence type="ECO:0000256" key="6">
    <source>
        <dbReference type="ARBA" id="ARBA00023065"/>
    </source>
</evidence>
<dbReference type="InParanoid" id="T0QV09"/>
<comment type="subcellular location">
    <subcellularLocation>
        <location evidence="1">Endomembrane system</location>
        <topology evidence="1">Multi-pass membrane protein</topology>
    </subcellularLocation>
</comment>
<proteinExistence type="inferred from homology"/>
<feature type="transmembrane region" description="Helical" evidence="8">
    <location>
        <begin position="76"/>
        <end position="96"/>
    </location>
</feature>
<dbReference type="PANTHER" id="PTHR31563:SF10">
    <property type="entry name" value="ION CHANNEL POLLUX-RELATED"/>
    <property type="match status" value="1"/>
</dbReference>
<evidence type="ECO:0000256" key="4">
    <source>
        <dbReference type="ARBA" id="ARBA00022692"/>
    </source>
</evidence>
<keyword evidence="11" id="KW-1185">Reference proteome</keyword>
<accession>T0QV09</accession>
<keyword evidence="3" id="KW-0813">Transport</keyword>
<feature type="transmembrane region" description="Helical" evidence="8">
    <location>
        <begin position="129"/>
        <end position="150"/>
    </location>
</feature>
<evidence type="ECO:0000256" key="2">
    <source>
        <dbReference type="ARBA" id="ARBA00008577"/>
    </source>
</evidence>
<evidence type="ECO:0000256" key="1">
    <source>
        <dbReference type="ARBA" id="ARBA00004127"/>
    </source>
</evidence>
<feature type="domain" description="RCK N-terminal" evidence="9">
    <location>
        <begin position="170"/>
        <end position="312"/>
    </location>
</feature>
<dbReference type="STRING" id="1156394.T0QV09"/>
<dbReference type="OrthoDB" id="414047at2759"/>
<sequence>MARGEASSVSTKLQSKAVKYFAPTESAKVAVATDAPTKSPTKGVEVETKKKSSYTTSALVAYKVDTFISTRRGQTITLVSFGTVFTIIIGLLISAMEHELTVPEAIWEAWMYMTFPGAQREAVSWDHRAIAMVVSIVGILFFAVILGFVVDSVREKMDSLKKGKSNVVEENHTLLLGWTDKSIYLIKELCRANESEKGGVVVVLAELEKEELEAELHSHMHPDDFLGTKVVFRTGNPLLIVDLKKVSAHTARSIVIMATVGDADKSDAAVLRIILSLLGLDSLRGHIVAEVRDIDNEPLISLVGGGAVESLVSHDVIGRLVIMSARSPGLAKVFRAVLGFEGNEFYIKEWPTCVNVPFVRLQAYFEDAIPIGVETSDGDIVIKPDMGRQMRAGEKIIFLAEDNDSYKVRETPIEIPACRDHPLLVTEREVEKILMCGWRRDIRDMIKLIDEVALHGSEVHLLCEDPPIEERDALLVEAGLDLASLENIALIHQYGNTAIRRHVDQLPLEMYTSVMILGDQARETDILHSDSHSLSTVLLLRGLQAARRRKAKQRLFTQQVADSIAKWIHKGSPEKTPSCPCITEILDPRTQKTIASNKTISMHSEFIQSNELVSCMLAMISESREVKKILNELLGTVGCTFSVEAHTRYCEKDELLSFYQVAKRALVHDEVLCGYQLHTGNDGTELNPPKKSVVRSWNDVDFVIIRDKRNKSEEKKLHLIESTTAAFSDMARHHRVHGLLDHHSESLVEHTQDVSAMPKADDHQVVEITRDVLQRLSGKLSVILKECERRSSSVHLSPV</sequence>
<dbReference type="GO" id="GO:0012505">
    <property type="term" value="C:endomembrane system"/>
    <property type="evidence" value="ECO:0007669"/>
    <property type="project" value="UniProtKB-SubCell"/>
</dbReference>
<dbReference type="Proteomes" id="UP000030762">
    <property type="component" value="Unassembled WGS sequence"/>
</dbReference>
<evidence type="ECO:0000256" key="7">
    <source>
        <dbReference type="ARBA" id="ARBA00023136"/>
    </source>
</evidence>